<dbReference type="OrthoDB" id="7605468at2"/>
<name>A0A5S3P9X3_9SPHN</name>
<proteinExistence type="predicted"/>
<accession>A0A5S3P9X3</accession>
<evidence type="ECO:0000313" key="1">
    <source>
        <dbReference type="EMBL" id="TMM50251.1"/>
    </source>
</evidence>
<dbReference type="AlphaFoldDB" id="A0A5S3P9X3"/>
<dbReference type="RefSeq" id="WP_138615892.1">
    <property type="nucleotide sequence ID" value="NZ_VCAO01000001.1"/>
</dbReference>
<sequence length="77" mass="8629">MKWVLIFMIYAAPVDAVDWDGPWTFGSTHLVEEPFNSEAECRNEAVQAIGRIHQGMLAPVRYRCVQVEAGLPEGAPR</sequence>
<keyword evidence="2" id="KW-1185">Reference proteome</keyword>
<protein>
    <submittedName>
        <fullName evidence="1">Uncharacterized protein</fullName>
    </submittedName>
</protein>
<gene>
    <name evidence="1" type="ORF">FEV51_03460</name>
</gene>
<dbReference type="Proteomes" id="UP000309668">
    <property type="component" value="Unassembled WGS sequence"/>
</dbReference>
<dbReference type="EMBL" id="VCAO01000001">
    <property type="protein sequence ID" value="TMM50251.1"/>
    <property type="molecule type" value="Genomic_DNA"/>
</dbReference>
<evidence type="ECO:0000313" key="2">
    <source>
        <dbReference type="Proteomes" id="UP000309668"/>
    </source>
</evidence>
<reference evidence="1 2" key="1">
    <citation type="submission" date="2019-05" db="EMBL/GenBank/DDBJ databases">
        <title>Erythrobacter marisflavi sp. nov., isolated from isolated from water of an estuary environment.</title>
        <authorList>
            <person name="Yoon J.-H."/>
        </authorList>
    </citation>
    <scope>NUCLEOTIDE SEQUENCE [LARGE SCALE GENOMIC DNA]</scope>
    <source>
        <strain evidence="1 2">KEM-5</strain>
    </source>
</reference>
<organism evidence="1 2">
    <name type="scientific">Qipengyuania marisflavi</name>
    <dbReference type="NCBI Taxonomy" id="2486356"/>
    <lineage>
        <taxon>Bacteria</taxon>
        <taxon>Pseudomonadati</taxon>
        <taxon>Pseudomonadota</taxon>
        <taxon>Alphaproteobacteria</taxon>
        <taxon>Sphingomonadales</taxon>
        <taxon>Erythrobacteraceae</taxon>
        <taxon>Qipengyuania</taxon>
    </lineage>
</organism>
<comment type="caution">
    <text evidence="1">The sequence shown here is derived from an EMBL/GenBank/DDBJ whole genome shotgun (WGS) entry which is preliminary data.</text>
</comment>